<keyword evidence="3" id="KW-0997">Cell inner membrane</keyword>
<evidence type="ECO:0000259" key="9">
    <source>
        <dbReference type="Pfam" id="PF00924"/>
    </source>
</evidence>
<keyword evidence="6" id="KW-0346">Stress response</keyword>
<feature type="transmembrane region" description="Helical" evidence="8">
    <location>
        <begin position="6"/>
        <end position="24"/>
    </location>
</feature>
<evidence type="ECO:0000256" key="3">
    <source>
        <dbReference type="ARBA" id="ARBA00022519"/>
    </source>
</evidence>
<feature type="non-terminal residue" evidence="10">
    <location>
        <position position="192"/>
    </location>
</feature>
<dbReference type="GO" id="GO:0005886">
    <property type="term" value="C:plasma membrane"/>
    <property type="evidence" value="ECO:0007669"/>
    <property type="project" value="UniProtKB-SubCell"/>
</dbReference>
<proteinExistence type="predicted"/>
<gene>
    <name evidence="10" type="ORF">S03H2_04042</name>
</gene>
<evidence type="ECO:0000256" key="5">
    <source>
        <dbReference type="ARBA" id="ARBA00022989"/>
    </source>
</evidence>
<dbReference type="Pfam" id="PF00924">
    <property type="entry name" value="MS_channel_2nd"/>
    <property type="match status" value="1"/>
</dbReference>
<evidence type="ECO:0000256" key="8">
    <source>
        <dbReference type="SAM" id="Phobius"/>
    </source>
</evidence>
<keyword evidence="4 8" id="KW-0812">Transmembrane</keyword>
<feature type="transmembrane region" description="Helical" evidence="8">
    <location>
        <begin position="63"/>
        <end position="80"/>
    </location>
</feature>
<dbReference type="InterPro" id="IPR023408">
    <property type="entry name" value="MscS_beta-dom_sf"/>
</dbReference>
<dbReference type="GO" id="GO:0008381">
    <property type="term" value="F:mechanosensitive monoatomic ion channel activity"/>
    <property type="evidence" value="ECO:0007669"/>
    <property type="project" value="InterPro"/>
</dbReference>
<comment type="caution">
    <text evidence="10">The sequence shown here is derived from an EMBL/GenBank/DDBJ whole genome shotgun (WGS) entry which is preliminary data.</text>
</comment>
<evidence type="ECO:0000256" key="1">
    <source>
        <dbReference type="ARBA" id="ARBA00004429"/>
    </source>
</evidence>
<dbReference type="InterPro" id="IPR010920">
    <property type="entry name" value="LSM_dom_sf"/>
</dbReference>
<keyword evidence="7 8" id="KW-0472">Membrane</keyword>
<dbReference type="Gene3D" id="2.30.30.60">
    <property type="match status" value="1"/>
</dbReference>
<dbReference type="PANTHER" id="PTHR30414:SF0">
    <property type="entry name" value="MINICONDUCTANCE MECHANOSENSITIVE CHANNEL YBDG"/>
    <property type="match status" value="1"/>
</dbReference>
<dbReference type="PANTHER" id="PTHR30414">
    <property type="entry name" value="MINICONDUCTANCE MECHANOSENSITIVE CHANNEL YBDG"/>
    <property type="match status" value="1"/>
</dbReference>
<comment type="subcellular location">
    <subcellularLocation>
        <location evidence="1">Cell inner membrane</location>
        <topology evidence="1">Multi-pass membrane protein</topology>
    </subcellularLocation>
</comment>
<dbReference type="AlphaFoldDB" id="X1FE29"/>
<reference evidence="10" key="1">
    <citation type="journal article" date="2014" name="Front. Microbiol.">
        <title>High frequency of phylogenetically diverse reductive dehalogenase-homologous genes in deep subseafloor sedimentary metagenomes.</title>
        <authorList>
            <person name="Kawai M."/>
            <person name="Futagami T."/>
            <person name="Toyoda A."/>
            <person name="Takaki Y."/>
            <person name="Nishi S."/>
            <person name="Hori S."/>
            <person name="Arai W."/>
            <person name="Tsubouchi T."/>
            <person name="Morono Y."/>
            <person name="Uchiyama I."/>
            <person name="Ito T."/>
            <person name="Fujiyama A."/>
            <person name="Inagaki F."/>
            <person name="Takami H."/>
        </authorList>
    </citation>
    <scope>NUCLEOTIDE SEQUENCE</scope>
    <source>
        <strain evidence="10">Expedition CK06-06</strain>
    </source>
</reference>
<feature type="domain" description="Mechanosensitive ion channel MscS" evidence="9">
    <location>
        <begin position="82"/>
        <end position="150"/>
    </location>
</feature>
<keyword evidence="5 8" id="KW-1133">Transmembrane helix</keyword>
<dbReference type="InterPro" id="IPR006685">
    <property type="entry name" value="MscS_channel_2nd"/>
</dbReference>
<evidence type="ECO:0000256" key="4">
    <source>
        <dbReference type="ARBA" id="ARBA00022692"/>
    </source>
</evidence>
<dbReference type="SUPFAM" id="SSF50182">
    <property type="entry name" value="Sm-like ribonucleoproteins"/>
    <property type="match status" value="1"/>
</dbReference>
<sequence>MVYMILVGLYAFNSFLNAAVDIYRSFEISRQRPIKGYIQVIKIIISVFVGIIALATIMDRSPWLLLSGLGAMTAVLILVFKDSILGLIASVQLSGNDMVRIGDWIEMPKYGADGDVIDVTLHTVKVQNWDKTITTIPAYAMIADSFKNWRGMAESGGRRIKRAVNIDMRSIRFCTPQMLDRFEKYQLITDNI</sequence>
<evidence type="ECO:0000256" key="7">
    <source>
        <dbReference type="ARBA" id="ARBA00023136"/>
    </source>
</evidence>
<feature type="transmembrane region" description="Helical" evidence="8">
    <location>
        <begin position="36"/>
        <end position="57"/>
    </location>
</feature>
<dbReference type="InterPro" id="IPR030192">
    <property type="entry name" value="YbdG"/>
</dbReference>
<dbReference type="GO" id="GO:0071470">
    <property type="term" value="P:cellular response to osmotic stress"/>
    <property type="evidence" value="ECO:0007669"/>
    <property type="project" value="InterPro"/>
</dbReference>
<evidence type="ECO:0000256" key="2">
    <source>
        <dbReference type="ARBA" id="ARBA00022475"/>
    </source>
</evidence>
<dbReference type="FunFam" id="2.30.30.60:FF:000002">
    <property type="entry name" value="Mechanosensitive ion channel family protein"/>
    <property type="match status" value="1"/>
</dbReference>
<organism evidence="10">
    <name type="scientific">marine sediment metagenome</name>
    <dbReference type="NCBI Taxonomy" id="412755"/>
    <lineage>
        <taxon>unclassified sequences</taxon>
        <taxon>metagenomes</taxon>
        <taxon>ecological metagenomes</taxon>
    </lineage>
</organism>
<keyword evidence="2" id="KW-1003">Cell membrane</keyword>
<protein>
    <recommendedName>
        <fullName evidence="9">Mechanosensitive ion channel MscS domain-containing protein</fullName>
    </recommendedName>
</protein>
<dbReference type="EMBL" id="BARU01001564">
    <property type="protein sequence ID" value="GAH18978.1"/>
    <property type="molecule type" value="Genomic_DNA"/>
</dbReference>
<name>X1FE29_9ZZZZ</name>
<accession>X1FE29</accession>
<evidence type="ECO:0000313" key="10">
    <source>
        <dbReference type="EMBL" id="GAH18978.1"/>
    </source>
</evidence>
<evidence type="ECO:0000256" key="6">
    <source>
        <dbReference type="ARBA" id="ARBA00023016"/>
    </source>
</evidence>